<name>A0A2X1CC31_BREDI</name>
<keyword evidence="1" id="KW-0175">Coiled coil</keyword>
<evidence type="ECO:0000313" key="3">
    <source>
        <dbReference type="Proteomes" id="UP000250358"/>
    </source>
</evidence>
<dbReference type="AlphaFoldDB" id="A0A2X1CC31"/>
<sequence length="110" mass="12342">MPEQMKPYLPTVLLLLLIAYLGVQALTGERGLLSGGERDALLAQRQTQLMRLAEQRQDLEVRVRYLRTESLSKDLLEERARAVIGFADPRDYVVRLNGPAGHNPDATRAS</sequence>
<feature type="coiled-coil region" evidence="1">
    <location>
        <begin position="42"/>
        <end position="69"/>
    </location>
</feature>
<accession>A0A2X1CC31</accession>
<evidence type="ECO:0000313" key="2">
    <source>
        <dbReference type="EMBL" id="SPU46075.1"/>
    </source>
</evidence>
<reference evidence="2 3" key="1">
    <citation type="submission" date="2018-06" db="EMBL/GenBank/DDBJ databases">
        <authorList>
            <consortium name="Pathogen Informatics"/>
            <person name="Doyle S."/>
        </authorList>
    </citation>
    <scope>NUCLEOTIDE SEQUENCE [LARGE SCALE GENOMIC DNA]</scope>
    <source>
        <strain evidence="2 3">NCTC11165</strain>
    </source>
</reference>
<proteinExistence type="predicted"/>
<dbReference type="Proteomes" id="UP000250358">
    <property type="component" value="Unassembled WGS sequence"/>
</dbReference>
<dbReference type="InterPro" id="IPR007060">
    <property type="entry name" value="FtsL/DivIC"/>
</dbReference>
<organism evidence="2 3">
    <name type="scientific">Brevundimonas diminuta</name>
    <name type="common">Pseudomonas diminuta</name>
    <dbReference type="NCBI Taxonomy" id="293"/>
    <lineage>
        <taxon>Bacteria</taxon>
        <taxon>Pseudomonadati</taxon>
        <taxon>Pseudomonadota</taxon>
        <taxon>Alphaproteobacteria</taxon>
        <taxon>Caulobacterales</taxon>
        <taxon>Caulobacteraceae</taxon>
        <taxon>Brevundimonas</taxon>
    </lineage>
</organism>
<dbReference type="EMBL" id="UAQM01000028">
    <property type="protein sequence ID" value="SPU46075.1"/>
    <property type="molecule type" value="Genomic_DNA"/>
</dbReference>
<evidence type="ECO:0000256" key="1">
    <source>
        <dbReference type="SAM" id="Coils"/>
    </source>
</evidence>
<protein>
    <submittedName>
        <fullName evidence="2">Septum formation initiator</fullName>
    </submittedName>
</protein>
<gene>
    <name evidence="2" type="ORF">NCTC11165_02401</name>
</gene>
<dbReference type="Pfam" id="PF04977">
    <property type="entry name" value="DivIC"/>
    <property type="match status" value="1"/>
</dbReference>